<comment type="caution">
    <text evidence="11">The sequence shown here is derived from an EMBL/GenBank/DDBJ whole genome shotgun (WGS) entry which is preliminary data.</text>
</comment>
<evidence type="ECO:0000256" key="5">
    <source>
        <dbReference type="ARBA" id="ARBA00023136"/>
    </source>
</evidence>
<proteinExistence type="inferred from homology"/>
<comment type="subcellular location">
    <subcellularLocation>
        <location evidence="1">Membrane</location>
        <topology evidence="1">Multi-pass membrane protein</topology>
    </subcellularLocation>
</comment>
<evidence type="ECO:0000313" key="11">
    <source>
        <dbReference type="EMBL" id="KAA3679790.1"/>
    </source>
</evidence>
<dbReference type="GO" id="GO:0004930">
    <property type="term" value="F:G protein-coupled receptor activity"/>
    <property type="evidence" value="ECO:0007669"/>
    <property type="project" value="UniProtKB-KW"/>
</dbReference>
<evidence type="ECO:0000259" key="10">
    <source>
        <dbReference type="PROSITE" id="PS50262"/>
    </source>
</evidence>
<evidence type="ECO:0000256" key="4">
    <source>
        <dbReference type="ARBA" id="ARBA00023040"/>
    </source>
</evidence>
<dbReference type="InterPro" id="IPR000276">
    <property type="entry name" value="GPCR_Rhodpsn"/>
</dbReference>
<dbReference type="Pfam" id="PF00001">
    <property type="entry name" value="7tm_1"/>
    <property type="match status" value="1"/>
</dbReference>
<dbReference type="PANTHER" id="PTHR24243">
    <property type="entry name" value="G-PROTEIN COUPLED RECEPTOR"/>
    <property type="match status" value="1"/>
</dbReference>
<dbReference type="PROSITE" id="PS50262">
    <property type="entry name" value="G_PROTEIN_RECEP_F1_2"/>
    <property type="match status" value="1"/>
</dbReference>
<keyword evidence="6 8" id="KW-0675">Receptor</keyword>
<organism evidence="11 12">
    <name type="scientific">Paragonimus westermani</name>
    <dbReference type="NCBI Taxonomy" id="34504"/>
    <lineage>
        <taxon>Eukaryota</taxon>
        <taxon>Metazoa</taxon>
        <taxon>Spiralia</taxon>
        <taxon>Lophotrochozoa</taxon>
        <taxon>Platyhelminthes</taxon>
        <taxon>Trematoda</taxon>
        <taxon>Digenea</taxon>
        <taxon>Plagiorchiida</taxon>
        <taxon>Troglotremata</taxon>
        <taxon>Troglotrematidae</taxon>
        <taxon>Paragonimus</taxon>
    </lineage>
</organism>
<evidence type="ECO:0000256" key="9">
    <source>
        <dbReference type="SAM" id="Phobius"/>
    </source>
</evidence>
<feature type="transmembrane region" description="Helical" evidence="9">
    <location>
        <begin position="139"/>
        <end position="158"/>
    </location>
</feature>
<name>A0A5J4NX88_9TREM</name>
<feature type="transmembrane region" description="Helical" evidence="9">
    <location>
        <begin position="58"/>
        <end position="79"/>
    </location>
</feature>
<evidence type="ECO:0000256" key="6">
    <source>
        <dbReference type="ARBA" id="ARBA00023170"/>
    </source>
</evidence>
<reference evidence="11 12" key="1">
    <citation type="journal article" date="2019" name="Gigascience">
        <title>Whole-genome sequence of the oriental lung fluke Paragonimus westermani.</title>
        <authorList>
            <person name="Oey H."/>
            <person name="Zakrzewski M."/>
            <person name="Narain K."/>
            <person name="Devi K.R."/>
            <person name="Agatsuma T."/>
            <person name="Nawaratna S."/>
            <person name="Gobert G.N."/>
            <person name="Jones M.K."/>
            <person name="Ragan M.A."/>
            <person name="McManus D.P."/>
            <person name="Krause L."/>
        </authorList>
    </citation>
    <scope>NUCLEOTIDE SEQUENCE [LARGE SCALE GENOMIC DNA]</scope>
    <source>
        <strain evidence="11 12">IND2009</strain>
    </source>
</reference>
<feature type="transmembrane region" description="Helical" evidence="9">
    <location>
        <begin position="193"/>
        <end position="212"/>
    </location>
</feature>
<dbReference type="EMBL" id="QNGE01000631">
    <property type="protein sequence ID" value="KAA3679790.1"/>
    <property type="molecule type" value="Genomic_DNA"/>
</dbReference>
<evidence type="ECO:0000256" key="8">
    <source>
        <dbReference type="RuleBase" id="RU000688"/>
    </source>
</evidence>
<dbReference type="GO" id="GO:0005886">
    <property type="term" value="C:plasma membrane"/>
    <property type="evidence" value="ECO:0007669"/>
    <property type="project" value="TreeGrafter"/>
</dbReference>
<accession>A0A5J4NX88</accession>
<evidence type="ECO:0000256" key="3">
    <source>
        <dbReference type="ARBA" id="ARBA00022989"/>
    </source>
</evidence>
<comment type="similarity">
    <text evidence="8">Belongs to the G-protein coupled receptor 1 family.</text>
</comment>
<dbReference type="PRINTS" id="PR00237">
    <property type="entry name" value="GPCRRHODOPSN"/>
</dbReference>
<keyword evidence="12" id="KW-1185">Reference proteome</keyword>
<feature type="transmembrane region" description="Helical" evidence="9">
    <location>
        <begin position="299"/>
        <end position="317"/>
    </location>
</feature>
<dbReference type="InterPro" id="IPR017452">
    <property type="entry name" value="GPCR_Rhodpsn_7TM"/>
</dbReference>
<feature type="transmembrane region" description="Helical" evidence="9">
    <location>
        <begin position="337"/>
        <end position="356"/>
    </location>
</feature>
<dbReference type="AlphaFoldDB" id="A0A5J4NX88"/>
<dbReference type="PANTHER" id="PTHR24243:SF230">
    <property type="entry name" value="G-PROTEIN COUPLED RECEPTORS FAMILY 1 PROFILE DOMAIN-CONTAINING PROTEIN"/>
    <property type="match status" value="1"/>
</dbReference>
<dbReference type="PROSITE" id="PS00237">
    <property type="entry name" value="G_PROTEIN_RECEP_F1_1"/>
    <property type="match status" value="1"/>
</dbReference>
<dbReference type="Gene3D" id="1.20.1070.10">
    <property type="entry name" value="Rhodopsin 7-helix transmembrane proteins"/>
    <property type="match status" value="1"/>
</dbReference>
<evidence type="ECO:0000256" key="7">
    <source>
        <dbReference type="ARBA" id="ARBA00023224"/>
    </source>
</evidence>
<keyword evidence="2 8" id="KW-0812">Transmembrane</keyword>
<evidence type="ECO:0000313" key="12">
    <source>
        <dbReference type="Proteomes" id="UP000324629"/>
    </source>
</evidence>
<feature type="transmembrane region" description="Helical" evidence="9">
    <location>
        <begin position="26"/>
        <end position="46"/>
    </location>
</feature>
<protein>
    <recommendedName>
        <fullName evidence="10">G-protein coupled receptors family 1 profile domain-containing protein</fullName>
    </recommendedName>
</protein>
<feature type="domain" description="G-protein coupled receptors family 1 profile" evidence="10">
    <location>
        <begin position="38"/>
        <end position="354"/>
    </location>
</feature>
<dbReference type="Proteomes" id="UP000324629">
    <property type="component" value="Unassembled WGS sequence"/>
</dbReference>
<evidence type="ECO:0000256" key="1">
    <source>
        <dbReference type="ARBA" id="ARBA00004141"/>
    </source>
</evidence>
<keyword evidence="3 9" id="KW-1133">Transmembrane helix</keyword>
<dbReference type="SUPFAM" id="SSF81321">
    <property type="entry name" value="Family A G protein-coupled receptor-like"/>
    <property type="match status" value="1"/>
</dbReference>
<evidence type="ECO:0000256" key="2">
    <source>
        <dbReference type="ARBA" id="ARBA00022692"/>
    </source>
</evidence>
<feature type="transmembrane region" description="Helical" evidence="9">
    <location>
        <begin position="99"/>
        <end position="119"/>
    </location>
</feature>
<keyword evidence="5 9" id="KW-0472">Membrane</keyword>
<keyword evidence="7 8" id="KW-0807">Transducer</keyword>
<gene>
    <name evidence="11" type="ORF">DEA37_0002405</name>
</gene>
<sequence length="380" mass="43447">MNESWNDTKAVTAEDIFTLDALLWHYIPPILIPIGLTENSLALFVLSRRRFVRLPSRATLISIAIVDSVVLVLGLIRFWLNVTFNVYLPSLSEMCCKTLSATVIILSHLSSFLVALLSVERFFAVFMPQRQFKPPIDMMGIPVLGVLCAGTFFIYFHYTVLIDVPNASDHQHQKVCTNMDDTTAFWLDILDSLMLSVIPFIIILLCNGYIIWRMKRNSRRLGNFARGSPSPETKFQLTQTIEGASLPTNTCTNVKRISVEFGQADQCRHQSIITFGTKQKPKKKEHPISSTRRTRITNTLLWVTFTFLVCTLPFAIINLLRTADSERRSIAWNTSWLVSYVLVYTNNCLNFPIYIISNPLFRSEVKDLLCRLKHVLCSRR</sequence>
<keyword evidence="4 8" id="KW-0297">G-protein coupled receptor</keyword>